<dbReference type="Gene3D" id="3.90.180.10">
    <property type="entry name" value="Medium-chain alcohol dehydrogenases, catalytic domain"/>
    <property type="match status" value="1"/>
</dbReference>
<accession>A0A699ZIP2</accession>
<comment type="caution">
    <text evidence="1">The sequence shown here is derived from an EMBL/GenBank/DDBJ whole genome shotgun (WGS) entry which is preliminary data.</text>
</comment>
<proteinExistence type="predicted"/>
<evidence type="ECO:0000313" key="1">
    <source>
        <dbReference type="EMBL" id="GFH18956.1"/>
    </source>
</evidence>
<name>A0A699ZIP2_HAELA</name>
<keyword evidence="2" id="KW-1185">Reference proteome</keyword>
<sequence>MASCSARQVALGRRSCTIRARMIACKSTTPTAALPTHSRRWVAQRIGHSFREVAELQEVPMEQLAPGPGEVLVHMHFAGVNGGCETFRVRAEHAFKSNLDKVQTRTTTAQQESSA</sequence>
<dbReference type="SUPFAM" id="SSF50129">
    <property type="entry name" value="GroES-like"/>
    <property type="match status" value="1"/>
</dbReference>
<reference evidence="1 2" key="1">
    <citation type="submission" date="2020-02" db="EMBL/GenBank/DDBJ databases">
        <title>Draft genome sequence of Haematococcus lacustris strain NIES-144.</title>
        <authorList>
            <person name="Morimoto D."/>
            <person name="Nakagawa S."/>
            <person name="Yoshida T."/>
            <person name="Sawayama S."/>
        </authorList>
    </citation>
    <scope>NUCLEOTIDE SEQUENCE [LARGE SCALE GENOMIC DNA]</scope>
    <source>
        <strain evidence="1 2">NIES-144</strain>
    </source>
</reference>
<evidence type="ECO:0000313" key="2">
    <source>
        <dbReference type="Proteomes" id="UP000485058"/>
    </source>
</evidence>
<dbReference type="InterPro" id="IPR011032">
    <property type="entry name" value="GroES-like_sf"/>
</dbReference>
<dbReference type="Proteomes" id="UP000485058">
    <property type="component" value="Unassembled WGS sequence"/>
</dbReference>
<dbReference type="EMBL" id="BLLF01001386">
    <property type="protein sequence ID" value="GFH18956.1"/>
    <property type="molecule type" value="Genomic_DNA"/>
</dbReference>
<gene>
    <name evidence="1" type="ORF">HaLaN_15839</name>
</gene>
<dbReference type="AlphaFoldDB" id="A0A699ZIP2"/>
<feature type="non-terminal residue" evidence="1">
    <location>
        <position position="115"/>
    </location>
</feature>
<organism evidence="1 2">
    <name type="scientific">Haematococcus lacustris</name>
    <name type="common">Green alga</name>
    <name type="synonym">Haematococcus pluvialis</name>
    <dbReference type="NCBI Taxonomy" id="44745"/>
    <lineage>
        <taxon>Eukaryota</taxon>
        <taxon>Viridiplantae</taxon>
        <taxon>Chlorophyta</taxon>
        <taxon>core chlorophytes</taxon>
        <taxon>Chlorophyceae</taxon>
        <taxon>CS clade</taxon>
        <taxon>Chlamydomonadales</taxon>
        <taxon>Haematococcaceae</taxon>
        <taxon>Haematococcus</taxon>
    </lineage>
</organism>
<protein>
    <submittedName>
        <fullName evidence="1">PKS_ER domain-containing protein</fullName>
    </submittedName>
</protein>